<gene>
    <name evidence="2" type="ORF">SSRG_05118</name>
</gene>
<dbReference type="STRING" id="467200.SSRG_05118"/>
<dbReference type="InterPro" id="IPR045632">
    <property type="entry name" value="DUF6314"/>
</dbReference>
<reference evidence="2" key="1">
    <citation type="submission" date="2009-02" db="EMBL/GenBank/DDBJ databases">
        <title>Annotation of Streptomyces griseoflavus strain Tu4000.</title>
        <authorList>
            <consortium name="The Broad Institute Genome Sequencing Platform"/>
            <consortium name="Broad Institute Microbial Sequencing Center"/>
            <person name="Fischbach M."/>
            <person name="Godfrey P."/>
            <person name="Ward D."/>
            <person name="Young S."/>
            <person name="Zeng Q."/>
            <person name="Koehrsen M."/>
            <person name="Alvarado L."/>
            <person name="Berlin A.M."/>
            <person name="Bochicchio J."/>
            <person name="Borenstein D."/>
            <person name="Chapman S.B."/>
            <person name="Chen Z."/>
            <person name="Engels R."/>
            <person name="Freedman E."/>
            <person name="Gellesch M."/>
            <person name="Goldberg J."/>
            <person name="Griggs A."/>
            <person name="Gujja S."/>
            <person name="Heilman E.R."/>
            <person name="Heiman D.I."/>
            <person name="Hepburn T.A."/>
            <person name="Howarth C."/>
            <person name="Jen D."/>
            <person name="Larson L."/>
            <person name="Lewis B."/>
            <person name="Mehta T."/>
            <person name="Park D."/>
            <person name="Pearson M."/>
            <person name="Richards J."/>
            <person name="Roberts A."/>
            <person name="Saif S."/>
            <person name="Shea T.D."/>
            <person name="Shenoy N."/>
            <person name="Sisk P."/>
            <person name="Stolte C."/>
            <person name="Sykes S.N."/>
            <person name="Thomson T."/>
            <person name="Walk T."/>
            <person name="White J."/>
            <person name="Yandava C."/>
            <person name="Straight P."/>
            <person name="Clardy J."/>
            <person name="Hung D."/>
            <person name="Kolter R."/>
            <person name="Mekalanos J."/>
            <person name="Walker S."/>
            <person name="Walsh C.T."/>
            <person name="Wieland-Brown L.C."/>
            <person name="Haas B."/>
            <person name="Nusbaum C."/>
            <person name="Birren B."/>
        </authorList>
    </citation>
    <scope>NUCLEOTIDE SEQUENCE [LARGE SCALE GENOMIC DNA]</scope>
    <source>
        <strain evidence="2">Tu4000</strain>
    </source>
</reference>
<sequence length="160" mass="17842">MGRATPTSTRERGGMGGFWPVPDVLDYLSGRWRAERTVRDLAGADRGRFEGTVVFGPLEGGGLLQRESGDFTWRGVTRPAERTLRFLPGPDGSADVRFADGRPFHALDLTTGRYVADHPCSADLYRGEFTARDADHWRTLWRVRGPAKDLELTTDYARAD</sequence>
<dbReference type="Proteomes" id="UP000002968">
    <property type="component" value="Unassembled WGS sequence"/>
</dbReference>
<name>D9XTV4_9ACTN</name>
<organism evidence="2 3">
    <name type="scientific">Streptomyces griseoflavus Tu4000</name>
    <dbReference type="NCBI Taxonomy" id="467200"/>
    <lineage>
        <taxon>Bacteria</taxon>
        <taxon>Bacillati</taxon>
        <taxon>Actinomycetota</taxon>
        <taxon>Actinomycetes</taxon>
        <taxon>Kitasatosporales</taxon>
        <taxon>Streptomycetaceae</taxon>
        <taxon>Streptomyces</taxon>
    </lineage>
</organism>
<dbReference type="EMBL" id="GG657758">
    <property type="protein sequence ID" value="EFL42314.1"/>
    <property type="molecule type" value="Genomic_DNA"/>
</dbReference>
<dbReference type="HOGENOM" id="CLU_093209_1_0_11"/>
<dbReference type="Pfam" id="PF19834">
    <property type="entry name" value="DUF6314"/>
    <property type="match status" value="1"/>
</dbReference>
<accession>D9XTV4</accession>
<evidence type="ECO:0000259" key="1">
    <source>
        <dbReference type="Pfam" id="PF19834"/>
    </source>
</evidence>
<dbReference type="eggNOG" id="ENOG5032ZC5">
    <property type="taxonomic scope" value="Bacteria"/>
</dbReference>
<proteinExistence type="predicted"/>
<protein>
    <recommendedName>
        <fullName evidence="1">DUF6314 domain-containing protein</fullName>
    </recommendedName>
</protein>
<evidence type="ECO:0000313" key="2">
    <source>
        <dbReference type="EMBL" id="EFL42314.1"/>
    </source>
</evidence>
<dbReference type="AlphaFoldDB" id="D9XTV4"/>
<evidence type="ECO:0000313" key="3">
    <source>
        <dbReference type="Proteomes" id="UP000002968"/>
    </source>
</evidence>
<feature type="domain" description="DUF6314" evidence="1">
    <location>
        <begin position="28"/>
        <end position="158"/>
    </location>
</feature>
<keyword evidence="3" id="KW-1185">Reference proteome</keyword>